<keyword evidence="2" id="KW-1185">Reference proteome</keyword>
<dbReference type="RefSeq" id="XP_067717655.1">
    <property type="nucleotide sequence ID" value="XM_067861554.1"/>
</dbReference>
<dbReference type="GeneID" id="94197067"/>
<evidence type="ECO:0000313" key="2">
    <source>
        <dbReference type="Proteomes" id="UP001497744"/>
    </source>
</evidence>
<dbReference type="Proteomes" id="UP001497744">
    <property type="component" value="Unassembled WGS sequence"/>
</dbReference>
<dbReference type="AlphaFoldDB" id="A0AAV4M0H2"/>
<organism evidence="1 2">
    <name type="scientific">Babesia caballi</name>
    <dbReference type="NCBI Taxonomy" id="5871"/>
    <lineage>
        <taxon>Eukaryota</taxon>
        <taxon>Sar</taxon>
        <taxon>Alveolata</taxon>
        <taxon>Apicomplexa</taxon>
        <taxon>Aconoidasida</taxon>
        <taxon>Piroplasmida</taxon>
        <taxon>Babesiidae</taxon>
        <taxon>Babesia</taxon>
    </lineage>
</organism>
<dbReference type="EMBL" id="BPLF01000005">
    <property type="protein sequence ID" value="GIX65586.1"/>
    <property type="molecule type" value="Genomic_DNA"/>
</dbReference>
<reference evidence="1 2" key="1">
    <citation type="submission" date="2021-06" db="EMBL/GenBank/DDBJ databases">
        <title>Genome sequence of Babesia caballi.</title>
        <authorList>
            <person name="Yamagishi J."/>
            <person name="Kidaka T."/>
            <person name="Ochi A."/>
        </authorList>
    </citation>
    <scope>NUCLEOTIDE SEQUENCE [LARGE SCALE GENOMIC DNA]</scope>
    <source>
        <strain evidence="1">USDA-D6B2</strain>
    </source>
</reference>
<proteinExistence type="predicted"/>
<name>A0AAV4M0H2_BABCB</name>
<accession>A0AAV4M0H2</accession>
<protein>
    <submittedName>
        <fullName evidence="1">Peptidase S58 family protein</fullName>
    </submittedName>
</protein>
<comment type="caution">
    <text evidence="1">The sequence shown here is derived from an EMBL/GenBank/DDBJ whole genome shotgun (WGS) entry which is preliminary data.</text>
</comment>
<evidence type="ECO:0000313" key="1">
    <source>
        <dbReference type="EMBL" id="GIX65586.1"/>
    </source>
</evidence>
<sequence>MTRGGPRLRGGGARARRPAVYHIRNVTQRRFGRCADDRPHGDDVDDRRQHEVDVVGNGAVHVERHVHGRVGVEPEARDFAVDLLRGDVAEERAQIQRAAVQRFGESLGNRDDVLGQHRRVALVLERALAEGQMSGVLHGCHGYGVNLLAGELLVLEEEHIGFRVDAALNGLLHSAGKVLLEHARKRRWLARRMDVEVWSRQVVEREDQLNAVDSSVAVGEGGRALEVQNGSGRQQSNELVTVMIQPVEETHQFKNCDQACIVGGRCAVAL</sequence>
<gene>
    <name evidence="1" type="ORF">BcabD6B2_50210</name>
</gene>